<organism evidence="1 2">
    <name type="scientific">Amanita muscaria (strain Koide BX008)</name>
    <dbReference type="NCBI Taxonomy" id="946122"/>
    <lineage>
        <taxon>Eukaryota</taxon>
        <taxon>Fungi</taxon>
        <taxon>Dikarya</taxon>
        <taxon>Basidiomycota</taxon>
        <taxon>Agaricomycotina</taxon>
        <taxon>Agaricomycetes</taxon>
        <taxon>Agaricomycetidae</taxon>
        <taxon>Agaricales</taxon>
        <taxon>Pluteineae</taxon>
        <taxon>Amanitaceae</taxon>
        <taxon>Amanita</taxon>
    </lineage>
</organism>
<evidence type="ECO:0008006" key="3">
    <source>
        <dbReference type="Google" id="ProtNLM"/>
    </source>
</evidence>
<dbReference type="EMBL" id="KN818271">
    <property type="protein sequence ID" value="KIL62437.1"/>
    <property type="molecule type" value="Genomic_DNA"/>
</dbReference>
<accession>A0A0C2WLI1</accession>
<dbReference type="STRING" id="946122.A0A0C2WLI1"/>
<dbReference type="AlphaFoldDB" id="A0A0C2WLI1"/>
<dbReference type="InParanoid" id="A0A0C2WLI1"/>
<protein>
    <recommendedName>
        <fullName evidence="3">NodB homology domain-containing protein</fullName>
    </recommendedName>
</protein>
<evidence type="ECO:0000313" key="1">
    <source>
        <dbReference type="EMBL" id="KIL62437.1"/>
    </source>
</evidence>
<dbReference type="Proteomes" id="UP000054549">
    <property type="component" value="Unassembled WGS sequence"/>
</dbReference>
<dbReference type="InterPro" id="IPR011330">
    <property type="entry name" value="Glyco_hydro/deAcase_b/a-brl"/>
</dbReference>
<dbReference type="Gene3D" id="3.20.20.370">
    <property type="entry name" value="Glycoside hydrolase/deacetylase"/>
    <property type="match status" value="1"/>
</dbReference>
<dbReference type="GO" id="GO:0005975">
    <property type="term" value="P:carbohydrate metabolic process"/>
    <property type="evidence" value="ECO:0007669"/>
    <property type="project" value="InterPro"/>
</dbReference>
<name>A0A0C2WLI1_AMAMK</name>
<sequence length="182" mass="20390">MILGISVLSASMPTGNLRRRQGASFIDHCTVPNTVALTFDGGPYLYGTNISDALTNAGAKGTFFYSKPSRVVRYDNADGLDWDCIYNADAISHVKHVYSQSHGWFTYLESLTIKVSRYQVNHRWPNSKYRDGEIGAYVSKEMNSRGLQLIFIRGNISNYRCISSIHPTSYADPSNQALRGRH</sequence>
<dbReference type="OrthoDB" id="2125469at2759"/>
<proteinExistence type="predicted"/>
<reference evidence="1 2" key="1">
    <citation type="submission" date="2014-04" db="EMBL/GenBank/DDBJ databases">
        <title>Evolutionary Origins and Diversification of the Mycorrhizal Mutualists.</title>
        <authorList>
            <consortium name="DOE Joint Genome Institute"/>
            <consortium name="Mycorrhizal Genomics Consortium"/>
            <person name="Kohler A."/>
            <person name="Kuo A."/>
            <person name="Nagy L.G."/>
            <person name="Floudas D."/>
            <person name="Copeland A."/>
            <person name="Barry K.W."/>
            <person name="Cichocki N."/>
            <person name="Veneault-Fourrey C."/>
            <person name="LaButti K."/>
            <person name="Lindquist E.A."/>
            <person name="Lipzen A."/>
            <person name="Lundell T."/>
            <person name="Morin E."/>
            <person name="Murat C."/>
            <person name="Riley R."/>
            <person name="Ohm R."/>
            <person name="Sun H."/>
            <person name="Tunlid A."/>
            <person name="Henrissat B."/>
            <person name="Grigoriev I.V."/>
            <person name="Hibbett D.S."/>
            <person name="Martin F."/>
        </authorList>
    </citation>
    <scope>NUCLEOTIDE SEQUENCE [LARGE SCALE GENOMIC DNA]</scope>
    <source>
        <strain evidence="1 2">Koide BX008</strain>
    </source>
</reference>
<evidence type="ECO:0000313" key="2">
    <source>
        <dbReference type="Proteomes" id="UP000054549"/>
    </source>
</evidence>
<gene>
    <name evidence="1" type="ORF">M378DRAFT_165809</name>
</gene>
<keyword evidence="2" id="KW-1185">Reference proteome</keyword>
<dbReference type="HOGENOM" id="CLU_1481604_0_0_1"/>
<dbReference type="SUPFAM" id="SSF88713">
    <property type="entry name" value="Glycoside hydrolase/deacetylase"/>
    <property type="match status" value="1"/>
</dbReference>